<keyword evidence="3" id="KW-0805">Transcription regulation</keyword>
<dbReference type="PANTHER" id="PTHR47660:SF2">
    <property type="entry name" value="TRANSCRIPTION FACTOR WITH C2H2 AND ZN(2)-CYS(6) DNA BINDING DOMAIN (EUROFUNG)"/>
    <property type="match status" value="1"/>
</dbReference>
<organism evidence="8 9">
    <name type="scientific">Diaporthe ampelina</name>
    <dbReference type="NCBI Taxonomy" id="1214573"/>
    <lineage>
        <taxon>Eukaryota</taxon>
        <taxon>Fungi</taxon>
        <taxon>Dikarya</taxon>
        <taxon>Ascomycota</taxon>
        <taxon>Pezizomycotina</taxon>
        <taxon>Sordariomycetes</taxon>
        <taxon>Sordariomycetidae</taxon>
        <taxon>Diaporthales</taxon>
        <taxon>Diaporthaceae</taxon>
        <taxon>Diaporthe</taxon>
    </lineage>
</organism>
<dbReference type="GO" id="GO:0003677">
    <property type="term" value="F:DNA binding"/>
    <property type="evidence" value="ECO:0007669"/>
    <property type="project" value="InterPro"/>
</dbReference>
<evidence type="ECO:0000313" key="8">
    <source>
        <dbReference type="EMBL" id="KKY31068.1"/>
    </source>
</evidence>
<dbReference type="STRING" id="1214573.A0A0G2H7A6"/>
<keyword evidence="2" id="KW-0862">Zinc</keyword>
<dbReference type="OrthoDB" id="40579at2759"/>
<keyword evidence="4" id="KW-0804">Transcription</keyword>
<dbReference type="PANTHER" id="PTHR47660">
    <property type="entry name" value="TRANSCRIPTION FACTOR WITH C2H2 AND ZN(2)-CYS(6) DNA BINDING DOMAIN (EUROFUNG)-RELATED-RELATED"/>
    <property type="match status" value="1"/>
</dbReference>
<dbReference type="CDD" id="cd12148">
    <property type="entry name" value="fungal_TF_MHR"/>
    <property type="match status" value="1"/>
</dbReference>
<keyword evidence="1" id="KW-0479">Metal-binding</keyword>
<feature type="region of interest" description="Disordered" evidence="6">
    <location>
        <begin position="1"/>
        <end position="57"/>
    </location>
</feature>
<dbReference type="GO" id="GO:0006351">
    <property type="term" value="P:DNA-templated transcription"/>
    <property type="evidence" value="ECO:0007669"/>
    <property type="project" value="InterPro"/>
</dbReference>
<dbReference type="EMBL" id="LCUC01000417">
    <property type="protein sequence ID" value="KKY31068.1"/>
    <property type="molecule type" value="Genomic_DNA"/>
</dbReference>
<dbReference type="InterPro" id="IPR007219">
    <property type="entry name" value="XnlR_reg_dom"/>
</dbReference>
<evidence type="ECO:0000256" key="4">
    <source>
        <dbReference type="ARBA" id="ARBA00023163"/>
    </source>
</evidence>
<evidence type="ECO:0000256" key="3">
    <source>
        <dbReference type="ARBA" id="ARBA00023015"/>
    </source>
</evidence>
<keyword evidence="9" id="KW-1185">Reference proteome</keyword>
<accession>A0A0G2H7A6</accession>
<evidence type="ECO:0000313" key="9">
    <source>
        <dbReference type="Proteomes" id="UP000034680"/>
    </source>
</evidence>
<name>A0A0G2H7A6_9PEZI</name>
<dbReference type="GO" id="GO:0008270">
    <property type="term" value="F:zinc ion binding"/>
    <property type="evidence" value="ECO:0007669"/>
    <property type="project" value="InterPro"/>
</dbReference>
<comment type="caution">
    <text evidence="8">The sequence shown here is derived from an EMBL/GenBank/DDBJ whole genome shotgun (WGS) entry which is preliminary data.</text>
</comment>
<evidence type="ECO:0000256" key="5">
    <source>
        <dbReference type="ARBA" id="ARBA00023242"/>
    </source>
</evidence>
<dbReference type="Proteomes" id="UP000034680">
    <property type="component" value="Unassembled WGS sequence"/>
</dbReference>
<evidence type="ECO:0000256" key="6">
    <source>
        <dbReference type="SAM" id="MobiDB-lite"/>
    </source>
</evidence>
<proteinExistence type="predicted"/>
<evidence type="ECO:0000256" key="1">
    <source>
        <dbReference type="ARBA" id="ARBA00022723"/>
    </source>
</evidence>
<keyword evidence="5" id="KW-0539">Nucleus</keyword>
<gene>
    <name evidence="8" type="ORF">UCDDA912_g08992</name>
</gene>
<reference evidence="8 9" key="2">
    <citation type="submission" date="2015-05" db="EMBL/GenBank/DDBJ databases">
        <authorList>
            <person name="Morales-Cruz A."/>
            <person name="Amrine K.C."/>
            <person name="Cantu D."/>
        </authorList>
    </citation>
    <scope>NUCLEOTIDE SEQUENCE [LARGE SCALE GENOMIC DNA]</scope>
    <source>
        <strain evidence="8">DA912</strain>
    </source>
</reference>
<evidence type="ECO:0000259" key="7">
    <source>
        <dbReference type="Pfam" id="PF04082"/>
    </source>
</evidence>
<sequence>MPTVSSSMMEIDQNLAKSSSPGKGSPSEDVACADLKLLSSPQQKSPQEDNHFSPGGFSPHNKLDVMNDFMQLGTDFVTHGHNYSDLLVWPEYPMELDIYSNAMTMRPDMGHGYASPGGMCNFIMLPPSSVLEYFLKSYVRSLYGFYPMIFAMSLDPNEMVQNTQAATLLVLLMIARGAAAVPMAEARYLSAGLTETCRISLFDIIEKDVELSADPIALRCALLFTLLGAWSGDKWQMDIAMGQRGMYLTMLKHAGMLEPQPSMIPAFNDSTSTELQWRAWMHRETQNRLVYNWVMVDQELSLFHDTAPFLSISELHCPLPGSEILWLSSNSEQWLDGIQSVYGCTNNCNIVLYHLISLNAVTNFPEIERLARREGFEAGGPTYWELGLRHKRCIYQREEAIFHCGQVLRLLRSIPADKLPPWWSTATYRVTLILWTDAIGRLDPSFKTAMNDGSSPESGNAASSSVVAVDRVTPEDPALIAYLWSGDGTAVLSHDNGSAVSMDSPASILEVGIQTIDNGISTRIGDGIKRKLATLADSWSSDMIGALAS</sequence>
<dbReference type="Pfam" id="PF04082">
    <property type="entry name" value="Fungal_trans"/>
    <property type="match status" value="1"/>
</dbReference>
<dbReference type="AlphaFoldDB" id="A0A0G2H7A6"/>
<reference evidence="8 9" key="1">
    <citation type="submission" date="2015-05" db="EMBL/GenBank/DDBJ databases">
        <title>Distinctive expansion of gene families associated with plant cell wall degradation and secondary metabolism in the genomes of grapevine trunk pathogens.</title>
        <authorList>
            <person name="Lawrence D.P."/>
            <person name="Travadon R."/>
            <person name="Rolshausen P.E."/>
            <person name="Baumgartner K."/>
        </authorList>
    </citation>
    <scope>NUCLEOTIDE SEQUENCE [LARGE SCALE GENOMIC DNA]</scope>
    <source>
        <strain evidence="8">DA912</strain>
    </source>
</reference>
<evidence type="ECO:0000256" key="2">
    <source>
        <dbReference type="ARBA" id="ARBA00022833"/>
    </source>
</evidence>
<feature type="domain" description="Xylanolytic transcriptional activator regulatory" evidence="7">
    <location>
        <begin position="135"/>
        <end position="337"/>
    </location>
</feature>
<protein>
    <submittedName>
        <fullName evidence="8">Putative transcription factor cmr1</fullName>
    </submittedName>
</protein>
<feature type="compositionally biased region" description="Low complexity" evidence="6">
    <location>
        <begin position="17"/>
        <end position="27"/>
    </location>
</feature>